<accession>A0A9D4EE37</accession>
<dbReference type="PANTHER" id="PTHR23113">
    <property type="entry name" value="GUANINE NUCLEOTIDE EXCHANGE FACTOR"/>
    <property type="match status" value="1"/>
</dbReference>
<dbReference type="InterPro" id="IPR008937">
    <property type="entry name" value="Ras-like_GEF"/>
</dbReference>
<keyword evidence="1 3" id="KW-0344">Guanine-nucleotide releasing factor</keyword>
<feature type="compositionally biased region" description="Basic and acidic residues" evidence="4">
    <location>
        <begin position="599"/>
        <end position="611"/>
    </location>
</feature>
<reference evidence="7" key="1">
    <citation type="journal article" date="2019" name="bioRxiv">
        <title>The Genome of the Zebra Mussel, Dreissena polymorpha: A Resource for Invasive Species Research.</title>
        <authorList>
            <person name="McCartney M.A."/>
            <person name="Auch B."/>
            <person name="Kono T."/>
            <person name="Mallez S."/>
            <person name="Zhang Y."/>
            <person name="Obille A."/>
            <person name="Becker A."/>
            <person name="Abrahante J.E."/>
            <person name="Garbe J."/>
            <person name="Badalamenti J.P."/>
            <person name="Herman A."/>
            <person name="Mangelson H."/>
            <person name="Liachko I."/>
            <person name="Sullivan S."/>
            <person name="Sone E.D."/>
            <person name="Koren S."/>
            <person name="Silverstein K.A.T."/>
            <person name="Beckman K.B."/>
            <person name="Gohl D.M."/>
        </authorList>
    </citation>
    <scope>NUCLEOTIDE SEQUENCE</scope>
    <source>
        <strain evidence="7">Duluth1</strain>
        <tissue evidence="7">Whole animal</tissue>
    </source>
</reference>
<evidence type="ECO:0000256" key="1">
    <source>
        <dbReference type="ARBA" id="ARBA00022658"/>
    </source>
</evidence>
<reference evidence="7" key="2">
    <citation type="submission" date="2020-11" db="EMBL/GenBank/DDBJ databases">
        <authorList>
            <person name="McCartney M.A."/>
            <person name="Auch B."/>
            <person name="Kono T."/>
            <person name="Mallez S."/>
            <person name="Becker A."/>
            <person name="Gohl D.M."/>
            <person name="Silverstein K.A.T."/>
            <person name="Koren S."/>
            <person name="Bechman K.B."/>
            <person name="Herman A."/>
            <person name="Abrahante J.E."/>
            <person name="Garbe J."/>
        </authorList>
    </citation>
    <scope>NUCLEOTIDE SEQUENCE</scope>
    <source>
        <strain evidence="7">Duluth1</strain>
        <tissue evidence="7">Whole animal</tissue>
    </source>
</reference>
<dbReference type="PROSITE" id="PS50009">
    <property type="entry name" value="RASGEF_CAT"/>
    <property type="match status" value="1"/>
</dbReference>
<dbReference type="GO" id="GO:0005886">
    <property type="term" value="C:plasma membrane"/>
    <property type="evidence" value="ECO:0007669"/>
    <property type="project" value="TreeGrafter"/>
</dbReference>
<dbReference type="FunFam" id="1.10.840.10:FF:000009">
    <property type="entry name" value="rap guanine nucleotide exchange factor 1"/>
    <property type="match status" value="1"/>
</dbReference>
<feature type="region of interest" description="Disordered" evidence="4">
    <location>
        <begin position="579"/>
        <end position="618"/>
    </location>
</feature>
<proteinExistence type="predicted"/>
<sequence>TTLTSRHNQVCQSLAHFIKWADDLLIQGPKGLNKDNAYTLITALSDGIEELYQICLDKWEDRTSLTSPKSPKGFLPSSPSPKRNSLPDLPLTPREQEILQKTSDLGHYDNHGLPVSRSSDSFAKGNGVAFQFPTQLSSPPPKPPLPQNASVIVPQLIKKSLSLDETDGDVPPPLPDKTKRKSQIQNMLEMVSSAGLHDDLSPRGSLSLVAGCMGLSEGSLQSAICGGLSPASSSSSGLNHSADDLTAGRISQLTMPTFSKTVSDSTLVKKSSVITSSHSDCMMNQINQLTQEMNEINQLTQEIDKLTKMTEDFQAKTRRNQEQAAINSKSVPPLPDKASKLSRHISHYDNVPDGATLEAAMLQQVSVTNRTVISRTVTSRSSQISQSSEARLSSSSTSSTQSFSGMQIQKSNTVSFTQQISSQEDAYSSSGSFSSASQSSMDSIPRPPPLPPKQKHIQAYMQTIGAYTQPQGGIDYISRHSMNFYEAQWQRHQMEVSHNLYPRSNTMSVISDLSSGSSLGGSTPSSPSIPALPAKRRFVANRDSQLSTASSQSDTMADMFREKSTSLLEPNFNFQDMEQKRASAPAGQLEAPTLLEPSRVTEKSDIPRDTDSDFSELNPLDDVDVSDQLVYKSLDEDGPDIRGGSVDALIVHATAANKTGSNSDLMNQKEFMFQEAFLTTYRTYISSQELMDRLLYRFNKFQYSPDIARKKSARNSLFLLIRVIDLMSLLELDKAVIARMMELVFELLCQGDLNLARILRMKLIEKCGAKKHQELSALSQNTPLSSISLTSSVSDLLHFKSHEIAEQMTLIDANLFQQIEIPEVLLWAKEQSEELSPNLTKFTEHFNKMSYWCRTRILLQNEAKEREKYMVKFIKIMRHLRKMNNFNSFLALLSALDSAPVHRLDWPRQHIEALKDFCQLIDSSGSFRYYRQALAETDPPCIPYIGLILQDLTFINIGNQDLLPDGSINFAKRWQQFHILDSMRRFRDKKCNYEIKKNEKIVGMFDSFSDYMGEEVLWQISEEIKPRGGRKKVDTEL</sequence>
<dbReference type="SUPFAM" id="SSF48366">
    <property type="entry name" value="Ras GEF"/>
    <property type="match status" value="1"/>
</dbReference>
<feature type="region of interest" description="Disordered" evidence="4">
    <location>
        <begin position="162"/>
        <end position="181"/>
    </location>
</feature>
<comment type="caution">
    <text evidence="7">The sequence shown here is derived from an EMBL/GenBank/DDBJ whole genome shotgun (WGS) entry which is preliminary data.</text>
</comment>
<dbReference type="InterPro" id="IPR036964">
    <property type="entry name" value="RASGEF_cat_dom_sf"/>
</dbReference>
<feature type="compositionally biased region" description="Low complexity" evidence="4">
    <location>
        <begin position="428"/>
        <end position="443"/>
    </location>
</feature>
<evidence type="ECO:0000256" key="2">
    <source>
        <dbReference type="ARBA" id="ARBA00083313"/>
    </source>
</evidence>
<dbReference type="InterPro" id="IPR019804">
    <property type="entry name" value="Ras_G-nucl-exch_fac_CS"/>
</dbReference>
<dbReference type="InterPro" id="IPR023578">
    <property type="entry name" value="Ras_GEF_dom_sf"/>
</dbReference>
<evidence type="ECO:0000256" key="4">
    <source>
        <dbReference type="SAM" id="MobiDB-lite"/>
    </source>
</evidence>
<feature type="domain" description="N-terminal Ras-GEF" evidence="6">
    <location>
        <begin position="637"/>
        <end position="768"/>
    </location>
</feature>
<dbReference type="GO" id="GO:0005085">
    <property type="term" value="F:guanyl-nucleotide exchange factor activity"/>
    <property type="evidence" value="ECO:0007669"/>
    <property type="project" value="UniProtKB-KW"/>
</dbReference>
<dbReference type="Pfam" id="PF00618">
    <property type="entry name" value="RasGEF_N"/>
    <property type="match status" value="1"/>
</dbReference>
<dbReference type="Gene3D" id="1.20.870.10">
    <property type="entry name" value="Son of sevenless (SoS) protein Chain: S domain 1"/>
    <property type="match status" value="1"/>
</dbReference>
<name>A0A9D4EE37_DREPO</name>
<evidence type="ECO:0000256" key="3">
    <source>
        <dbReference type="PROSITE-ProRule" id="PRU00168"/>
    </source>
</evidence>
<feature type="region of interest" description="Disordered" evidence="4">
    <location>
        <begin position="512"/>
        <end position="531"/>
    </location>
</feature>
<feature type="region of interest" description="Disordered" evidence="4">
    <location>
        <begin position="425"/>
        <end position="454"/>
    </location>
</feature>
<dbReference type="SMART" id="SM00147">
    <property type="entry name" value="RasGEF"/>
    <property type="match status" value="1"/>
</dbReference>
<dbReference type="InterPro" id="IPR000651">
    <property type="entry name" value="Ras-like_Gua-exchang_fac_N"/>
</dbReference>
<dbReference type="SMART" id="SM00229">
    <property type="entry name" value="RasGEFN"/>
    <property type="match status" value="1"/>
</dbReference>
<gene>
    <name evidence="7" type="ORF">DPMN_179481</name>
</gene>
<feature type="domain" description="Ras-GEF" evidence="5">
    <location>
        <begin position="800"/>
        <end position="1027"/>
    </location>
</feature>
<protein>
    <recommendedName>
        <fullName evidence="2">CRK SH3-binding GNRP</fullName>
    </recommendedName>
</protein>
<dbReference type="PANTHER" id="PTHR23113:SF224">
    <property type="entry name" value="RAP GUANINE NUCLEOTIDE EXCHANGE FACTOR 1"/>
    <property type="match status" value="1"/>
</dbReference>
<dbReference type="PROSITE" id="PS50212">
    <property type="entry name" value="RASGEF_NTER"/>
    <property type="match status" value="1"/>
</dbReference>
<evidence type="ECO:0000259" key="6">
    <source>
        <dbReference type="PROSITE" id="PS50212"/>
    </source>
</evidence>
<dbReference type="Gene3D" id="1.10.840.10">
    <property type="entry name" value="Ras guanine-nucleotide exchange factors catalytic domain"/>
    <property type="match status" value="1"/>
</dbReference>
<dbReference type="PROSITE" id="PS00720">
    <property type="entry name" value="RASGEF"/>
    <property type="match status" value="1"/>
</dbReference>
<feature type="region of interest" description="Disordered" evidence="4">
    <location>
        <begin position="374"/>
        <end position="406"/>
    </location>
</feature>
<dbReference type="GO" id="GO:0007265">
    <property type="term" value="P:Ras protein signal transduction"/>
    <property type="evidence" value="ECO:0007669"/>
    <property type="project" value="TreeGrafter"/>
</dbReference>
<evidence type="ECO:0000259" key="5">
    <source>
        <dbReference type="PROSITE" id="PS50009"/>
    </source>
</evidence>
<keyword evidence="8" id="KW-1185">Reference proteome</keyword>
<dbReference type="AlphaFoldDB" id="A0A9D4EE37"/>
<evidence type="ECO:0000313" key="8">
    <source>
        <dbReference type="Proteomes" id="UP000828390"/>
    </source>
</evidence>
<dbReference type="InterPro" id="IPR001895">
    <property type="entry name" value="RASGEF_cat_dom"/>
</dbReference>
<dbReference type="Proteomes" id="UP000828390">
    <property type="component" value="Unassembled WGS sequence"/>
</dbReference>
<dbReference type="CDD" id="cd00155">
    <property type="entry name" value="RasGEF"/>
    <property type="match status" value="1"/>
</dbReference>
<dbReference type="Pfam" id="PF00617">
    <property type="entry name" value="RasGEF"/>
    <property type="match status" value="1"/>
</dbReference>
<dbReference type="EMBL" id="JAIWYP010000009">
    <property type="protein sequence ID" value="KAH3778028.1"/>
    <property type="molecule type" value="Genomic_DNA"/>
</dbReference>
<feature type="non-terminal residue" evidence="7">
    <location>
        <position position="1"/>
    </location>
</feature>
<feature type="region of interest" description="Disordered" evidence="4">
    <location>
        <begin position="64"/>
        <end position="90"/>
    </location>
</feature>
<evidence type="ECO:0000313" key="7">
    <source>
        <dbReference type="EMBL" id="KAH3778028.1"/>
    </source>
</evidence>
<feature type="region of interest" description="Disordered" evidence="4">
    <location>
        <begin position="315"/>
        <end position="340"/>
    </location>
</feature>
<feature type="compositionally biased region" description="Low complexity" evidence="4">
    <location>
        <begin position="512"/>
        <end position="529"/>
    </location>
</feature>
<feature type="compositionally biased region" description="Low complexity" evidence="4">
    <location>
        <begin position="374"/>
        <end position="404"/>
    </location>
</feature>
<organism evidence="7 8">
    <name type="scientific">Dreissena polymorpha</name>
    <name type="common">Zebra mussel</name>
    <name type="synonym">Mytilus polymorpha</name>
    <dbReference type="NCBI Taxonomy" id="45954"/>
    <lineage>
        <taxon>Eukaryota</taxon>
        <taxon>Metazoa</taxon>
        <taxon>Spiralia</taxon>
        <taxon>Lophotrochozoa</taxon>
        <taxon>Mollusca</taxon>
        <taxon>Bivalvia</taxon>
        <taxon>Autobranchia</taxon>
        <taxon>Heteroconchia</taxon>
        <taxon>Euheterodonta</taxon>
        <taxon>Imparidentia</taxon>
        <taxon>Neoheterodontei</taxon>
        <taxon>Myida</taxon>
        <taxon>Dreissenoidea</taxon>
        <taxon>Dreissenidae</taxon>
        <taxon>Dreissena</taxon>
    </lineage>
</organism>
<dbReference type="CDD" id="cd06224">
    <property type="entry name" value="REM"/>
    <property type="match status" value="1"/>
</dbReference>